<dbReference type="PROSITE" id="PS50203">
    <property type="entry name" value="CALPAIN_CAT"/>
    <property type="match status" value="1"/>
</dbReference>
<protein>
    <recommendedName>
        <fullName evidence="7">Calpain catalytic domain-containing protein</fullName>
    </recommendedName>
</protein>
<feature type="active site" evidence="5">
    <location>
        <position position="440"/>
    </location>
</feature>
<evidence type="ECO:0000256" key="1">
    <source>
        <dbReference type="ARBA" id="ARBA00010193"/>
    </source>
</evidence>
<gene>
    <name evidence="8" type="ORF">J3Q64DRAFT_1881558</name>
</gene>
<feature type="domain" description="Calpain catalytic" evidence="7">
    <location>
        <begin position="198"/>
        <end position="502"/>
    </location>
</feature>
<dbReference type="InterPro" id="IPR001300">
    <property type="entry name" value="Peptidase_C2_calpain_cat"/>
</dbReference>
<dbReference type="Proteomes" id="UP001448207">
    <property type="component" value="Unassembled WGS sequence"/>
</dbReference>
<dbReference type="SUPFAM" id="SSF54001">
    <property type="entry name" value="Cysteine proteinases"/>
    <property type="match status" value="1"/>
</dbReference>
<dbReference type="InterPro" id="IPR022684">
    <property type="entry name" value="Calpain_cysteine_protease"/>
</dbReference>
<dbReference type="CDD" id="cd00044">
    <property type="entry name" value="CysPc"/>
    <property type="match status" value="1"/>
</dbReference>
<dbReference type="Gene3D" id="3.90.70.10">
    <property type="entry name" value="Cysteine proteinases"/>
    <property type="match status" value="1"/>
</dbReference>
<dbReference type="PANTHER" id="PTHR46143">
    <property type="entry name" value="CALPAIN-7"/>
    <property type="match status" value="1"/>
</dbReference>
<evidence type="ECO:0000256" key="6">
    <source>
        <dbReference type="SAM" id="MobiDB-lite"/>
    </source>
</evidence>
<evidence type="ECO:0000313" key="9">
    <source>
        <dbReference type="Proteomes" id="UP001448207"/>
    </source>
</evidence>
<dbReference type="PRINTS" id="PR00704">
    <property type="entry name" value="CALPAIN"/>
</dbReference>
<reference evidence="8 9" key="1">
    <citation type="submission" date="2024-04" db="EMBL/GenBank/DDBJ databases">
        <title>Symmetric and asymmetric DNA N6-adenine methylation regulates different biological responses in Mucorales.</title>
        <authorList>
            <consortium name="Lawrence Berkeley National Laboratory"/>
            <person name="Lax C."/>
            <person name="Mondo S.J."/>
            <person name="Osorio-Concepcion M."/>
            <person name="Muszewska A."/>
            <person name="Corrochano-Luque M."/>
            <person name="Gutierrez G."/>
            <person name="Riley R."/>
            <person name="Lipzen A."/>
            <person name="Guo J."/>
            <person name="Hundley H."/>
            <person name="Amirebrahimi M."/>
            <person name="Ng V."/>
            <person name="Lorenzo-Gutierrez D."/>
            <person name="Binder U."/>
            <person name="Yang J."/>
            <person name="Song Y."/>
            <person name="Canovas D."/>
            <person name="Navarro E."/>
            <person name="Freitag M."/>
            <person name="Gabaldon T."/>
            <person name="Grigoriev I.V."/>
            <person name="Corrochano L.M."/>
            <person name="Nicolas F.E."/>
            <person name="Garre V."/>
        </authorList>
    </citation>
    <scope>NUCLEOTIDE SEQUENCE [LARGE SCALE GENOMIC DNA]</scope>
    <source>
        <strain evidence="8 9">L51</strain>
    </source>
</reference>
<feature type="active site" evidence="5">
    <location>
        <position position="420"/>
    </location>
</feature>
<feature type="active site" evidence="5">
    <location>
        <position position="253"/>
    </location>
</feature>
<proteinExistence type="inferred from homology"/>
<keyword evidence="3 5" id="KW-0378">Hydrolase</keyword>
<feature type="non-terminal residue" evidence="8">
    <location>
        <position position="838"/>
    </location>
</feature>
<organism evidence="8 9">
    <name type="scientific">Phycomyces blakesleeanus</name>
    <dbReference type="NCBI Taxonomy" id="4837"/>
    <lineage>
        <taxon>Eukaryota</taxon>
        <taxon>Fungi</taxon>
        <taxon>Fungi incertae sedis</taxon>
        <taxon>Mucoromycota</taxon>
        <taxon>Mucoromycotina</taxon>
        <taxon>Mucoromycetes</taxon>
        <taxon>Mucorales</taxon>
        <taxon>Phycomycetaceae</taxon>
        <taxon>Phycomyces</taxon>
    </lineage>
</organism>
<sequence length="838" mass="95683">RVDAEQLKQKLNEYVHRLDQLDRLQQATARPPLKLASSSFSTNNDSDSDEEWDEFSHVVEKAQFALNQARVNEEKDYNDQALEYYSEAAECYLAVYKELSVDHPRRIQIRNMFTTALDRAEIVKAIQKTSLVKLEKQTRSPSLSVPQNEEQQRLEPVDQDILSHRLSSAEIEVLKYTSNVNGKVFLPWVDSSDLKEKFSFEKKFLDPDGSLRLSDKQLANFGGWKRPSQFMHQPQMIRLISSTNIIQDIVTDCSFVASLCVAAAYEQKFNKQLITSCIYPQDSKGRPCYNPNGKYVIKLVFNGISRKVIVDDLLPLSQKNTLMCTFSADKEELWASIIEKAYMKLMGGYDFPGSNSGIDLYCLTGWIPEHLFIHDEKSFVPEKVWNRIIEGAKYGDVLVTIATGEMTEEEASSMGLVPTHAYAVVDIKMVENKRFMQVKNPWSHKRWNGPYSHMDTKNWTPQLMQALNYDPTLAGQRDDGIFWIDFESVCSYFTSIHLNWNPELFTHQWVLHSKWRKDIGPKKDIYNLGYNPQFRLRVNVPDKKPAAVWLLLSKHIMVTEENTDYITLHIYNNTNGERVFYPGEPFKEGTYVNSPHILVRFNAPPGISDYTIVVSQHEKERSLYFTLRSYSLAPIQLTEVPMRYSIEQKSDDPGTDKNNNVTATTGILLMLEAPKSFAVNLMLVEGGKRVSRQVINPFVSVRDILVDSGPYRHGFSYFELENVQLDPIPAEGAGMFRKIIHGEWIRGYNAMGCAKNIEPTPSMNITLYEKHPKDTFGQEVATSGPYTNVIQGVATNDIVLGQNGTGYLAVFATHDKDIAGEFTAFIYSDRPVNVRSDR</sequence>
<dbReference type="SUPFAM" id="SSF49758">
    <property type="entry name" value="Calpain large subunit, middle domain (domain III)"/>
    <property type="match status" value="2"/>
</dbReference>
<comment type="similarity">
    <text evidence="1">Belongs to the peptidase C2 family. PalB/RIM13 subfamily.</text>
</comment>
<dbReference type="SMART" id="SM00230">
    <property type="entry name" value="CysPc"/>
    <property type="match status" value="1"/>
</dbReference>
<dbReference type="InterPro" id="IPR036213">
    <property type="entry name" value="Calpain_III_sf"/>
</dbReference>
<evidence type="ECO:0000313" key="8">
    <source>
        <dbReference type="EMBL" id="KAL0073956.1"/>
    </source>
</evidence>
<dbReference type="SMART" id="SM00720">
    <property type="entry name" value="calpain_III"/>
    <property type="match status" value="1"/>
</dbReference>
<keyword evidence="4 5" id="KW-0788">Thiol protease</keyword>
<evidence type="ECO:0000256" key="3">
    <source>
        <dbReference type="ARBA" id="ARBA00022801"/>
    </source>
</evidence>
<feature type="region of interest" description="Disordered" evidence="6">
    <location>
        <begin position="29"/>
        <end position="52"/>
    </location>
</feature>
<evidence type="ECO:0000256" key="5">
    <source>
        <dbReference type="PROSITE-ProRule" id="PRU00239"/>
    </source>
</evidence>
<dbReference type="InterPro" id="IPR051297">
    <property type="entry name" value="PalB/RIM13"/>
</dbReference>
<dbReference type="EMBL" id="JBCLYO010000049">
    <property type="protein sequence ID" value="KAL0073956.1"/>
    <property type="molecule type" value="Genomic_DNA"/>
</dbReference>
<name>A0ABR3AKE2_PHYBL</name>
<dbReference type="InterPro" id="IPR022683">
    <property type="entry name" value="Calpain_III"/>
</dbReference>
<dbReference type="PANTHER" id="PTHR46143:SF1">
    <property type="entry name" value="CALPAIN-7"/>
    <property type="match status" value="1"/>
</dbReference>
<evidence type="ECO:0000256" key="4">
    <source>
        <dbReference type="ARBA" id="ARBA00022807"/>
    </source>
</evidence>
<dbReference type="InterPro" id="IPR036181">
    <property type="entry name" value="MIT_dom_sf"/>
</dbReference>
<dbReference type="InterPro" id="IPR038765">
    <property type="entry name" value="Papain-like_cys_pep_sf"/>
</dbReference>
<comment type="caution">
    <text evidence="8">The sequence shown here is derived from an EMBL/GenBank/DDBJ whole genome shotgun (WGS) entry which is preliminary data.</text>
</comment>
<accession>A0ABR3AKE2</accession>
<dbReference type="Pfam" id="PF00648">
    <property type="entry name" value="Peptidase_C2"/>
    <property type="match status" value="1"/>
</dbReference>
<feature type="non-terminal residue" evidence="8">
    <location>
        <position position="1"/>
    </location>
</feature>
<dbReference type="SUPFAM" id="SSF116846">
    <property type="entry name" value="MIT domain"/>
    <property type="match status" value="1"/>
</dbReference>
<evidence type="ECO:0000256" key="2">
    <source>
        <dbReference type="ARBA" id="ARBA00022670"/>
    </source>
</evidence>
<dbReference type="Gene3D" id="1.20.58.80">
    <property type="entry name" value="Phosphotransferase system, lactose/cellobiose-type IIA subunit"/>
    <property type="match status" value="1"/>
</dbReference>
<dbReference type="Gene3D" id="2.60.120.380">
    <property type="match status" value="1"/>
</dbReference>
<evidence type="ECO:0000259" key="7">
    <source>
        <dbReference type="PROSITE" id="PS50203"/>
    </source>
</evidence>
<keyword evidence="9" id="KW-1185">Reference proteome</keyword>
<keyword evidence="2 5" id="KW-0645">Protease</keyword>